<keyword evidence="3" id="KW-1185">Reference proteome</keyword>
<sequence length="443" mass="51163">MKWTRFLLLATLQVPLSVAIPGLSQEQEEWLESVTHSNVSTSWPLLSSNQSINLLKNIRNFQNITEIANYPYYQAVELWYSDKNRTKILRYDDVGDGAAWTGLHLASMVHEYAVTQDPSVMDRIWGTLEALDMMTACTGKLGYLPRFVGLASDPAYAAYYPNYTGGTFRCIAPYEDYIWLGHTSRDMYDGVSFGLANSWVWLPSNATIRRKVKMLVERITDSLRKDYMWIISPKDQFTNPLPLFSATWRKLALTVNYEKYKDMEAAYILDFYAAYEFEMKISSIHDSTYFPNELDVEEVYVLAVLEDDESRKNDLLKRFTEIAVNNAFHFQPGFAAFYLSAFPNTSTYMVPQGVLQGGLYDYPAAPDWDRYVDQSQNPKYMPHYDSDHSEYALMIRDRPPTTYFWQRNPTTLKGGDACCLQRKHLDLLLAYWMGRTSGFIMGE</sequence>
<dbReference type="AlphaFoldDB" id="A0AA35WXR7"/>
<accession>A0AA35WXR7</accession>
<organism evidence="2 3">
    <name type="scientific">Geodia barretti</name>
    <name type="common">Barrett's horny sponge</name>
    <dbReference type="NCBI Taxonomy" id="519541"/>
    <lineage>
        <taxon>Eukaryota</taxon>
        <taxon>Metazoa</taxon>
        <taxon>Porifera</taxon>
        <taxon>Demospongiae</taxon>
        <taxon>Heteroscleromorpha</taxon>
        <taxon>Tetractinellida</taxon>
        <taxon>Astrophorina</taxon>
        <taxon>Geodiidae</taxon>
        <taxon>Geodia</taxon>
    </lineage>
</organism>
<gene>
    <name evidence="2" type="ORF">GBAR_LOCUS17312</name>
</gene>
<reference evidence="2" key="1">
    <citation type="submission" date="2023-03" db="EMBL/GenBank/DDBJ databases">
        <authorList>
            <person name="Steffen K."/>
            <person name="Cardenas P."/>
        </authorList>
    </citation>
    <scope>NUCLEOTIDE SEQUENCE</scope>
</reference>
<dbReference type="Proteomes" id="UP001174909">
    <property type="component" value="Unassembled WGS sequence"/>
</dbReference>
<protein>
    <submittedName>
        <fullName evidence="2">Uncharacterized protein</fullName>
    </submittedName>
</protein>
<proteinExistence type="predicted"/>
<evidence type="ECO:0000256" key="1">
    <source>
        <dbReference type="SAM" id="SignalP"/>
    </source>
</evidence>
<evidence type="ECO:0000313" key="3">
    <source>
        <dbReference type="Proteomes" id="UP001174909"/>
    </source>
</evidence>
<keyword evidence="1" id="KW-0732">Signal</keyword>
<feature type="signal peptide" evidence="1">
    <location>
        <begin position="1"/>
        <end position="19"/>
    </location>
</feature>
<feature type="chain" id="PRO_5041315012" evidence="1">
    <location>
        <begin position="20"/>
        <end position="443"/>
    </location>
</feature>
<dbReference type="EMBL" id="CASHTH010002486">
    <property type="protein sequence ID" value="CAI8030550.1"/>
    <property type="molecule type" value="Genomic_DNA"/>
</dbReference>
<comment type="caution">
    <text evidence="2">The sequence shown here is derived from an EMBL/GenBank/DDBJ whole genome shotgun (WGS) entry which is preliminary data.</text>
</comment>
<evidence type="ECO:0000313" key="2">
    <source>
        <dbReference type="EMBL" id="CAI8030550.1"/>
    </source>
</evidence>
<name>A0AA35WXR7_GEOBA</name>